<protein>
    <submittedName>
        <fullName evidence="1">Uncharacterized protein</fullName>
    </submittedName>
</protein>
<dbReference type="Proteomes" id="UP000184267">
    <property type="component" value="Unassembled WGS sequence"/>
</dbReference>
<keyword evidence="2" id="KW-1185">Reference proteome</keyword>
<dbReference type="AlphaFoldDB" id="A0A1M2VC32"/>
<sequence length="83" mass="9374">MLKPSQERMYIMSESALLHEPGFLQAANCFPPVWYPDDFNRYEGMDTAFSDQTASSSFDVLRPEYPAYVSSAHTSGGYDKLPI</sequence>
<accession>A0A1M2VC32</accession>
<dbReference type="OrthoDB" id="10548543at2759"/>
<evidence type="ECO:0000313" key="1">
    <source>
        <dbReference type="EMBL" id="OJT05134.1"/>
    </source>
</evidence>
<comment type="caution">
    <text evidence="1">The sequence shown here is derived from an EMBL/GenBank/DDBJ whole genome shotgun (WGS) entry which is preliminary data.</text>
</comment>
<name>A0A1M2VC32_TRAPU</name>
<proteinExistence type="predicted"/>
<gene>
    <name evidence="1" type="ORF">TRAPUB_4060</name>
</gene>
<dbReference type="EMBL" id="MNAD01001484">
    <property type="protein sequence ID" value="OJT05134.1"/>
    <property type="molecule type" value="Genomic_DNA"/>
</dbReference>
<evidence type="ECO:0000313" key="2">
    <source>
        <dbReference type="Proteomes" id="UP000184267"/>
    </source>
</evidence>
<organism evidence="1 2">
    <name type="scientific">Trametes pubescens</name>
    <name type="common">White-rot fungus</name>
    <dbReference type="NCBI Taxonomy" id="154538"/>
    <lineage>
        <taxon>Eukaryota</taxon>
        <taxon>Fungi</taxon>
        <taxon>Dikarya</taxon>
        <taxon>Basidiomycota</taxon>
        <taxon>Agaricomycotina</taxon>
        <taxon>Agaricomycetes</taxon>
        <taxon>Polyporales</taxon>
        <taxon>Polyporaceae</taxon>
        <taxon>Trametes</taxon>
    </lineage>
</organism>
<reference evidence="1 2" key="1">
    <citation type="submission" date="2016-10" db="EMBL/GenBank/DDBJ databases">
        <title>Genome sequence of the basidiomycete white-rot fungus Trametes pubescens.</title>
        <authorList>
            <person name="Makela M.R."/>
            <person name="Granchi Z."/>
            <person name="Peng M."/>
            <person name="De Vries R.P."/>
            <person name="Grigoriev I."/>
            <person name="Riley R."/>
            <person name="Hilden K."/>
        </authorList>
    </citation>
    <scope>NUCLEOTIDE SEQUENCE [LARGE SCALE GENOMIC DNA]</scope>
    <source>
        <strain evidence="1 2">FBCC735</strain>
    </source>
</reference>